<dbReference type="OrthoDB" id="1524444at2"/>
<organism evidence="1 2">
    <name type="scientific">Pricia antarctica</name>
    <dbReference type="NCBI Taxonomy" id="641691"/>
    <lineage>
        <taxon>Bacteria</taxon>
        <taxon>Pseudomonadati</taxon>
        <taxon>Bacteroidota</taxon>
        <taxon>Flavobacteriia</taxon>
        <taxon>Flavobacteriales</taxon>
        <taxon>Flavobacteriaceae</taxon>
        <taxon>Pricia</taxon>
    </lineage>
</organism>
<name>A0A1G7E9Y5_9FLAO</name>
<accession>A0A1G7E9Y5</accession>
<dbReference type="Proteomes" id="UP000199109">
    <property type="component" value="Unassembled WGS sequence"/>
</dbReference>
<dbReference type="PROSITE" id="PS51257">
    <property type="entry name" value="PROKAR_LIPOPROTEIN"/>
    <property type="match status" value="1"/>
</dbReference>
<keyword evidence="2" id="KW-1185">Reference proteome</keyword>
<gene>
    <name evidence="1" type="ORF">SAMN05421636_10697</name>
</gene>
<dbReference type="RefSeq" id="WP_091869181.1">
    <property type="nucleotide sequence ID" value="NZ_FNAO01000006.1"/>
</dbReference>
<dbReference type="EMBL" id="FNAO01000006">
    <property type="protein sequence ID" value="SDE60443.1"/>
    <property type="molecule type" value="Genomic_DNA"/>
</dbReference>
<dbReference type="AlphaFoldDB" id="A0A1G7E9Y5"/>
<evidence type="ECO:0000313" key="1">
    <source>
        <dbReference type="EMBL" id="SDE60443.1"/>
    </source>
</evidence>
<evidence type="ECO:0008006" key="3">
    <source>
        <dbReference type="Google" id="ProtNLM"/>
    </source>
</evidence>
<protein>
    <recommendedName>
        <fullName evidence="3">Collagen triple helix repeat-containing protein</fullName>
    </recommendedName>
</protein>
<proteinExistence type="predicted"/>
<dbReference type="STRING" id="641691.SAMN05421636_10697"/>
<evidence type="ECO:0000313" key="2">
    <source>
        <dbReference type="Proteomes" id="UP000199109"/>
    </source>
</evidence>
<sequence length="183" mass="20189">MKNVATVLGTFLTLFLVSCTGDPGPPGFDGLDGQDGIDGAAFEAAAFEIDVDMDFNTGLNRYEALLQYPSDITLLPDDVVLIYRLEEIDNGLDVWRQLPQPFFSDQGLLYYNFDFTQENYGVFLEPEFDAALVANDLIDGQVFRVVIIPADLGTTAKMDKSNLSSVMSSLGITEKDVQKIHMN</sequence>
<reference evidence="1 2" key="1">
    <citation type="submission" date="2016-10" db="EMBL/GenBank/DDBJ databases">
        <authorList>
            <person name="de Groot N.N."/>
        </authorList>
    </citation>
    <scope>NUCLEOTIDE SEQUENCE [LARGE SCALE GENOMIC DNA]</scope>
    <source>
        <strain evidence="1 2">DSM 23421</strain>
    </source>
</reference>